<keyword evidence="2" id="KW-0808">Transferase</keyword>
<evidence type="ECO:0000256" key="4">
    <source>
        <dbReference type="PROSITE-ProRule" id="PRU00236"/>
    </source>
</evidence>
<reference evidence="6 7" key="1">
    <citation type="submission" date="2018-02" db="EMBL/GenBank/DDBJ databases">
        <title>Comparative genomes isolates from brazilian mangrove.</title>
        <authorList>
            <person name="Araujo J.E."/>
            <person name="Taketani R.G."/>
            <person name="Silva M.C.P."/>
            <person name="Loureco M.V."/>
            <person name="Andreote F.D."/>
        </authorList>
    </citation>
    <scope>NUCLEOTIDE SEQUENCE [LARGE SCALE GENOMIC DNA]</scope>
    <source>
        <strain evidence="6 7">NAP PRIS-MGV</strain>
    </source>
</reference>
<name>A0A2S8FPT9_9BACT</name>
<feature type="binding site" evidence="4">
    <location>
        <position position="160"/>
    </location>
    <ligand>
        <name>Zn(2+)</name>
        <dbReference type="ChEBI" id="CHEBI:29105"/>
    </ligand>
</feature>
<dbReference type="PROSITE" id="PS50305">
    <property type="entry name" value="SIRTUIN"/>
    <property type="match status" value="1"/>
</dbReference>
<comment type="caution">
    <text evidence="6">The sequence shown here is derived from an EMBL/GenBank/DDBJ whole genome shotgun (WGS) entry which is preliminary data.</text>
</comment>
<dbReference type="GO" id="GO:0017136">
    <property type="term" value="F:histone deacetylase activity, NAD-dependent"/>
    <property type="evidence" value="ECO:0007669"/>
    <property type="project" value="TreeGrafter"/>
</dbReference>
<dbReference type="InterPro" id="IPR003000">
    <property type="entry name" value="Sirtuin"/>
</dbReference>
<dbReference type="AlphaFoldDB" id="A0A2S8FPT9"/>
<dbReference type="InterPro" id="IPR026590">
    <property type="entry name" value="Ssirtuin_cat_dom"/>
</dbReference>
<dbReference type="EMBL" id="PUIB01000017">
    <property type="protein sequence ID" value="PQO33874.1"/>
    <property type="molecule type" value="Genomic_DNA"/>
</dbReference>
<dbReference type="NCBIfam" id="NF001753">
    <property type="entry name" value="PRK00481.1-3"/>
    <property type="match status" value="1"/>
</dbReference>
<sequence>MGISYVSSGIQLVALWLRKAKSAVVFTGAGISTESGIPDFRSPGGVWTKYRTVYFDEFCQSAEARHEYWFQKSEAHTEFAAAAPNVGHRTLAKWEASGRIRGVITQNIDGLHQISGSKDVLELHGTAREVNCLDCDARFPVDPFVEQFRATNEVPLCPECGDGRLKHATVSFGQSLPEKDFERAHQWCQAADLVISVGSSLVVYPAAGLPELAKRNGAKLVIINRDETGLDSMADMLIDGSCGEALAAIDAAL</sequence>
<dbReference type="CDD" id="cd01407">
    <property type="entry name" value="SIR2-fam"/>
    <property type="match status" value="1"/>
</dbReference>
<accession>A0A2S8FPT9</accession>
<feature type="binding site" evidence="4">
    <location>
        <position position="157"/>
    </location>
    <ligand>
        <name>Zn(2+)</name>
        <dbReference type="ChEBI" id="CHEBI:29105"/>
    </ligand>
</feature>
<evidence type="ECO:0000313" key="6">
    <source>
        <dbReference type="EMBL" id="PQO33874.1"/>
    </source>
</evidence>
<dbReference type="InterPro" id="IPR029035">
    <property type="entry name" value="DHS-like_NAD/FAD-binding_dom"/>
</dbReference>
<organism evidence="6 7">
    <name type="scientific">Blastopirellula marina</name>
    <dbReference type="NCBI Taxonomy" id="124"/>
    <lineage>
        <taxon>Bacteria</taxon>
        <taxon>Pseudomonadati</taxon>
        <taxon>Planctomycetota</taxon>
        <taxon>Planctomycetia</taxon>
        <taxon>Pirellulales</taxon>
        <taxon>Pirellulaceae</taxon>
        <taxon>Blastopirellula</taxon>
    </lineage>
</organism>
<dbReference type="PANTHER" id="PTHR11085">
    <property type="entry name" value="NAD-DEPENDENT PROTEIN DEACYLASE SIRTUIN-5, MITOCHONDRIAL-RELATED"/>
    <property type="match status" value="1"/>
</dbReference>
<feature type="active site" description="Proton acceptor" evidence="4">
    <location>
        <position position="124"/>
    </location>
</feature>
<proteinExistence type="predicted"/>
<dbReference type="EC" id="2.3.1.286" evidence="1"/>
<dbReference type="Gene3D" id="3.30.1600.10">
    <property type="entry name" value="SIR2/SIRT2 'Small Domain"/>
    <property type="match status" value="1"/>
</dbReference>
<evidence type="ECO:0000256" key="1">
    <source>
        <dbReference type="ARBA" id="ARBA00012928"/>
    </source>
</evidence>
<evidence type="ECO:0000256" key="3">
    <source>
        <dbReference type="ARBA" id="ARBA00023027"/>
    </source>
</evidence>
<dbReference type="Proteomes" id="UP000239388">
    <property type="component" value="Unassembled WGS sequence"/>
</dbReference>
<dbReference type="OrthoDB" id="9800582at2"/>
<dbReference type="Pfam" id="PF02146">
    <property type="entry name" value="SIR2"/>
    <property type="match status" value="1"/>
</dbReference>
<dbReference type="InterPro" id="IPR026591">
    <property type="entry name" value="Sirtuin_cat_small_dom_sf"/>
</dbReference>
<dbReference type="GO" id="GO:0046872">
    <property type="term" value="F:metal ion binding"/>
    <property type="evidence" value="ECO:0007669"/>
    <property type="project" value="UniProtKB-KW"/>
</dbReference>
<dbReference type="Gene3D" id="3.40.50.1220">
    <property type="entry name" value="TPP-binding domain"/>
    <property type="match status" value="1"/>
</dbReference>
<gene>
    <name evidence="6" type="ORF">C5Y98_16765</name>
</gene>
<keyword evidence="4" id="KW-0479">Metal-binding</keyword>
<feature type="binding site" evidence="4">
    <location>
        <position position="132"/>
    </location>
    <ligand>
        <name>Zn(2+)</name>
        <dbReference type="ChEBI" id="CHEBI:29105"/>
    </ligand>
</feature>
<keyword evidence="3" id="KW-0520">NAD</keyword>
<dbReference type="PANTHER" id="PTHR11085:SF4">
    <property type="entry name" value="NAD-DEPENDENT PROTEIN DEACYLASE"/>
    <property type="match status" value="1"/>
</dbReference>
<evidence type="ECO:0000313" key="7">
    <source>
        <dbReference type="Proteomes" id="UP000239388"/>
    </source>
</evidence>
<feature type="domain" description="Deacetylase sirtuin-type" evidence="5">
    <location>
        <begin position="3"/>
        <end position="253"/>
    </location>
</feature>
<evidence type="ECO:0000256" key="2">
    <source>
        <dbReference type="ARBA" id="ARBA00022679"/>
    </source>
</evidence>
<feature type="binding site" evidence="4">
    <location>
        <position position="135"/>
    </location>
    <ligand>
        <name>Zn(2+)</name>
        <dbReference type="ChEBI" id="CHEBI:29105"/>
    </ligand>
</feature>
<keyword evidence="4" id="KW-0862">Zinc</keyword>
<dbReference type="SUPFAM" id="SSF52467">
    <property type="entry name" value="DHS-like NAD/FAD-binding domain"/>
    <property type="match status" value="1"/>
</dbReference>
<dbReference type="GO" id="GO:0070403">
    <property type="term" value="F:NAD+ binding"/>
    <property type="evidence" value="ECO:0007669"/>
    <property type="project" value="InterPro"/>
</dbReference>
<evidence type="ECO:0000259" key="5">
    <source>
        <dbReference type="PROSITE" id="PS50305"/>
    </source>
</evidence>
<protein>
    <recommendedName>
        <fullName evidence="1">protein acetyllysine N-acetyltransferase</fullName>
        <ecNumber evidence="1">2.3.1.286</ecNumber>
    </recommendedName>
</protein>
<dbReference type="InterPro" id="IPR050134">
    <property type="entry name" value="NAD-dep_sirtuin_deacylases"/>
</dbReference>